<dbReference type="OrthoDB" id="260519at2759"/>
<dbReference type="AlphaFoldDB" id="A0A5N4A1T3"/>
<keyword evidence="4" id="KW-0812">Transmembrane</keyword>
<dbReference type="Proteomes" id="UP000327044">
    <property type="component" value="Unassembled WGS sequence"/>
</dbReference>
<keyword evidence="4" id="KW-1133">Transmembrane helix</keyword>
<dbReference type="GO" id="GO:0006629">
    <property type="term" value="P:lipid metabolic process"/>
    <property type="evidence" value="ECO:0007669"/>
    <property type="project" value="InterPro"/>
</dbReference>
<keyword evidence="2 4" id="KW-0479">Metal-binding</keyword>
<comment type="caution">
    <text evidence="4">Lacks conserved residue(s) required for the propagation of feature annotation.</text>
</comment>
<dbReference type="PROSITE" id="PS00191">
    <property type="entry name" value="CYTOCHROME_B5_1"/>
    <property type="match status" value="1"/>
</dbReference>
<dbReference type="PANTHER" id="PTHR16740">
    <property type="entry name" value="CYTOCHROME B5-RELATED PROTEIN-RELATED"/>
    <property type="match status" value="1"/>
</dbReference>
<evidence type="ECO:0000313" key="6">
    <source>
        <dbReference type="EMBL" id="KAB0791282.1"/>
    </source>
</evidence>
<dbReference type="InterPro" id="IPR005804">
    <property type="entry name" value="FA_desaturase_dom"/>
</dbReference>
<feature type="transmembrane region" description="Helical" evidence="4">
    <location>
        <begin position="178"/>
        <end position="197"/>
    </location>
</feature>
<keyword evidence="1 4" id="KW-0349">Heme</keyword>
<evidence type="ECO:0000313" key="7">
    <source>
        <dbReference type="Proteomes" id="UP000327044"/>
    </source>
</evidence>
<dbReference type="InParanoid" id="A0A5N4A1T3"/>
<feature type="transmembrane region" description="Helical" evidence="4">
    <location>
        <begin position="258"/>
        <end position="279"/>
    </location>
</feature>
<accession>A0A5N4A1T3</accession>
<dbReference type="InterPro" id="IPR036400">
    <property type="entry name" value="Cyt_B5-like_heme/steroid_sf"/>
</dbReference>
<dbReference type="InterPro" id="IPR053100">
    <property type="entry name" value="Cytochrome_b5-related"/>
</dbReference>
<sequence length="459" mass="53124">MLIVRKCNTIAKAKMAKAQRRPSTLGIIHEGDCMDSFIKSADQWLEDKKRFDGAEGLWRVHDGLYDLTHFVETHPGGRFWIETTQGLDITESWESHHISSKAEQLLPKYFVRKARTPRNSPFTFHEDGFYKTLKGRVRSLLPHLPKDPIKTSNWIFDILFVVSVLLSTLATLYSSHTIGISAGICMAFTLVAGHNYYHKADNFRLYPNYVFMLNSRDFRIVHVLSHHAFPNSVSDLQAHMLEPLVLLYPGKKSFVTKYLSYIYVPLMVWPMFFLGPHVIKLYQWIFSGKSQHIRDDLLAWILPLFLYVATKQPPLNVLTMWVFIMLVNGFWFGLVGFTLNHYHPDIFMDGDVSRYDESDWGVSQVDTAGEKIGMVNTHFLGLIFLGDHVLHHLFPVMDHGVIQYLYPVFRETMREFKLDLQVFGKGEFVGGYFRRLSTEDTSSRPVGRSRYHTKVFDKG</sequence>
<evidence type="ECO:0000256" key="1">
    <source>
        <dbReference type="ARBA" id="ARBA00022617"/>
    </source>
</evidence>
<dbReference type="PANTHER" id="PTHR16740:SF1">
    <property type="entry name" value="CYTOCHROME B5-RELATED PROTEIN-RELATED"/>
    <property type="match status" value="1"/>
</dbReference>
<dbReference type="GO" id="GO:0046872">
    <property type="term" value="F:metal ion binding"/>
    <property type="evidence" value="ECO:0007669"/>
    <property type="project" value="UniProtKB-UniRule"/>
</dbReference>
<keyword evidence="3 4" id="KW-0408">Iron</keyword>
<dbReference type="InterPro" id="IPR001199">
    <property type="entry name" value="Cyt_B5-like_heme/steroid-bd"/>
</dbReference>
<evidence type="ECO:0000256" key="2">
    <source>
        <dbReference type="ARBA" id="ARBA00022723"/>
    </source>
</evidence>
<evidence type="ECO:0000259" key="5">
    <source>
        <dbReference type="PROSITE" id="PS50255"/>
    </source>
</evidence>
<name>A0A5N4A1T3_PHOPY</name>
<keyword evidence="7" id="KW-1185">Reference proteome</keyword>
<evidence type="ECO:0000256" key="4">
    <source>
        <dbReference type="RuleBase" id="RU362121"/>
    </source>
</evidence>
<dbReference type="InterPro" id="IPR018506">
    <property type="entry name" value="Cyt_B5_heme-BS"/>
</dbReference>
<reference evidence="6 7" key="1">
    <citation type="journal article" date="2018" name="Elife">
        <title>Firefly genomes illuminate parallel origins of bioluminescence in beetles.</title>
        <authorList>
            <person name="Fallon T.R."/>
            <person name="Lower S.E."/>
            <person name="Chang C.H."/>
            <person name="Bessho-Uehara M."/>
            <person name="Martin G.J."/>
            <person name="Bewick A.J."/>
            <person name="Behringer M."/>
            <person name="Debat H.J."/>
            <person name="Wong I."/>
            <person name="Day J.C."/>
            <person name="Suvorov A."/>
            <person name="Silva C.J."/>
            <person name="Stanger-Hall K.F."/>
            <person name="Hall D.W."/>
            <person name="Schmitz R.J."/>
            <person name="Nelson D.R."/>
            <person name="Lewis S.M."/>
            <person name="Shigenobu S."/>
            <person name="Bybee S.M."/>
            <person name="Larracuente A.M."/>
            <person name="Oba Y."/>
            <person name="Weng J.K."/>
        </authorList>
    </citation>
    <scope>NUCLEOTIDE SEQUENCE [LARGE SCALE GENOMIC DNA]</scope>
    <source>
        <strain evidence="6">1611_PpyrPB1</strain>
        <tissue evidence="6">Whole body</tissue>
    </source>
</reference>
<dbReference type="EMBL" id="VVIM01000011">
    <property type="protein sequence ID" value="KAB0791282.1"/>
    <property type="molecule type" value="Genomic_DNA"/>
</dbReference>
<dbReference type="Pfam" id="PF00487">
    <property type="entry name" value="FA_desaturase"/>
    <property type="match status" value="1"/>
</dbReference>
<dbReference type="Gene3D" id="3.10.120.10">
    <property type="entry name" value="Cytochrome b5-like heme/steroid binding domain"/>
    <property type="match status" value="1"/>
</dbReference>
<comment type="caution">
    <text evidence="6">The sequence shown here is derived from an EMBL/GenBank/DDBJ whole genome shotgun (WGS) entry which is preliminary data.</text>
</comment>
<keyword evidence="4" id="KW-0472">Membrane</keyword>
<proteinExistence type="inferred from homology"/>
<dbReference type="Pfam" id="PF00173">
    <property type="entry name" value="Cyt-b5"/>
    <property type="match status" value="1"/>
</dbReference>
<gene>
    <name evidence="6" type="ORF">PPYR_03082</name>
</gene>
<dbReference type="GO" id="GO:0020037">
    <property type="term" value="F:heme binding"/>
    <property type="evidence" value="ECO:0007669"/>
    <property type="project" value="UniProtKB-UniRule"/>
</dbReference>
<evidence type="ECO:0000256" key="3">
    <source>
        <dbReference type="ARBA" id="ARBA00023004"/>
    </source>
</evidence>
<feature type="domain" description="Cytochrome b5 heme-binding" evidence="5">
    <location>
        <begin position="36"/>
        <end position="115"/>
    </location>
</feature>
<protein>
    <recommendedName>
        <fullName evidence="5">Cytochrome b5 heme-binding domain-containing protein</fullName>
    </recommendedName>
</protein>
<feature type="transmembrane region" description="Helical" evidence="4">
    <location>
        <begin position="154"/>
        <end position="172"/>
    </location>
</feature>
<organism evidence="6 7">
    <name type="scientific">Photinus pyralis</name>
    <name type="common">Common eastern firefly</name>
    <name type="synonym">Lampyris pyralis</name>
    <dbReference type="NCBI Taxonomy" id="7054"/>
    <lineage>
        <taxon>Eukaryota</taxon>
        <taxon>Metazoa</taxon>
        <taxon>Ecdysozoa</taxon>
        <taxon>Arthropoda</taxon>
        <taxon>Hexapoda</taxon>
        <taxon>Insecta</taxon>
        <taxon>Pterygota</taxon>
        <taxon>Neoptera</taxon>
        <taxon>Endopterygota</taxon>
        <taxon>Coleoptera</taxon>
        <taxon>Polyphaga</taxon>
        <taxon>Elateriformia</taxon>
        <taxon>Elateroidea</taxon>
        <taxon>Lampyridae</taxon>
        <taxon>Lampyrinae</taxon>
        <taxon>Photinus</taxon>
    </lineage>
</organism>
<feature type="transmembrane region" description="Helical" evidence="4">
    <location>
        <begin position="318"/>
        <end position="339"/>
    </location>
</feature>
<dbReference type="SUPFAM" id="SSF55856">
    <property type="entry name" value="Cytochrome b5-like heme/steroid binding domain"/>
    <property type="match status" value="1"/>
</dbReference>
<comment type="similarity">
    <text evidence="4">Belongs to the cytochrome b5 family.</text>
</comment>
<dbReference type="PROSITE" id="PS50255">
    <property type="entry name" value="CYTOCHROME_B5_2"/>
    <property type="match status" value="1"/>
</dbReference>